<dbReference type="InterPro" id="IPR036390">
    <property type="entry name" value="WH_DNA-bd_sf"/>
</dbReference>
<organism evidence="7 8">
    <name type="scientific">Agathobaculum hominis</name>
    <dbReference type="NCBI Taxonomy" id="2763014"/>
    <lineage>
        <taxon>Bacteria</taxon>
        <taxon>Bacillati</taxon>
        <taxon>Bacillota</taxon>
        <taxon>Clostridia</taxon>
        <taxon>Eubacteriales</taxon>
        <taxon>Butyricicoccaceae</taxon>
        <taxon>Agathobaculum</taxon>
    </lineage>
</organism>
<evidence type="ECO:0000256" key="3">
    <source>
        <dbReference type="ARBA" id="ARBA00023015"/>
    </source>
</evidence>
<keyword evidence="7" id="KW-0032">Aminotransferase</keyword>
<dbReference type="Gene3D" id="3.40.640.10">
    <property type="entry name" value="Type I PLP-dependent aspartate aminotransferase-like (Major domain)"/>
    <property type="match status" value="1"/>
</dbReference>
<dbReference type="SUPFAM" id="SSF53383">
    <property type="entry name" value="PLP-dependent transferases"/>
    <property type="match status" value="1"/>
</dbReference>
<keyword evidence="7" id="KW-0808">Transferase</keyword>
<dbReference type="SUPFAM" id="SSF46785">
    <property type="entry name" value="Winged helix' DNA-binding domain"/>
    <property type="match status" value="1"/>
</dbReference>
<dbReference type="PRINTS" id="PR00035">
    <property type="entry name" value="HTHGNTR"/>
</dbReference>
<dbReference type="InterPro" id="IPR004839">
    <property type="entry name" value="Aminotransferase_I/II_large"/>
</dbReference>
<gene>
    <name evidence="7" type="ORF">H8S02_00665</name>
</gene>
<protein>
    <submittedName>
        <fullName evidence="7">PLP-dependent aminotransferase family protein</fullName>
    </submittedName>
</protein>
<comment type="similarity">
    <text evidence="1">In the C-terminal section; belongs to the class-I pyridoxal-phosphate-dependent aminotransferase family.</text>
</comment>
<dbReference type="InterPro" id="IPR036388">
    <property type="entry name" value="WH-like_DNA-bd_sf"/>
</dbReference>
<dbReference type="CDD" id="cd07377">
    <property type="entry name" value="WHTH_GntR"/>
    <property type="match status" value="1"/>
</dbReference>
<name>A0ABR7GJJ3_9FIRM</name>
<keyword evidence="2" id="KW-0663">Pyridoxal phosphate</keyword>
<keyword evidence="3" id="KW-0805">Transcription regulation</keyword>
<dbReference type="Gene3D" id="1.10.10.10">
    <property type="entry name" value="Winged helix-like DNA-binding domain superfamily/Winged helix DNA-binding domain"/>
    <property type="match status" value="1"/>
</dbReference>
<evidence type="ECO:0000256" key="2">
    <source>
        <dbReference type="ARBA" id="ARBA00022898"/>
    </source>
</evidence>
<keyword evidence="5" id="KW-0804">Transcription</keyword>
<dbReference type="Pfam" id="PF00392">
    <property type="entry name" value="GntR"/>
    <property type="match status" value="1"/>
</dbReference>
<dbReference type="RefSeq" id="WP_186968782.1">
    <property type="nucleotide sequence ID" value="NZ_JACOPK010000001.1"/>
</dbReference>
<dbReference type="PANTHER" id="PTHR46577">
    <property type="entry name" value="HTH-TYPE TRANSCRIPTIONAL REGULATORY PROTEIN GABR"/>
    <property type="match status" value="1"/>
</dbReference>
<accession>A0ABR7GJJ3</accession>
<dbReference type="PANTHER" id="PTHR46577:SF1">
    <property type="entry name" value="HTH-TYPE TRANSCRIPTIONAL REGULATORY PROTEIN GABR"/>
    <property type="match status" value="1"/>
</dbReference>
<sequence>MLTYHLDAQSGVPLYEQLYRAVRADIMSGALAGGTRLPSKRQLAANLRISQITVETAYGQLAAEGYIVSAPRRGYFVQEQIAPPPSVHTETVHRTVGKYPRNERYDYDFKTNIVDNGCFPFSTWAHLSRRVLSEYSARLLEATDPRGVLQLRQEIAHYLHDFRGIAVSPENIVVGAGLEYLIGLLIQLLGHGHVYAVENPGYRKLAQIVTQNSAALRPIPLDKSGLRADVLAESDASVVYLTPSHHFPLGTVMPVARRLELLRWAAGKPGRYIIEDDYDSEFRYASRPIPALRELDREGRVIYVNTFSKSLAPGLRIGYLVLPDALMARYRERFSLYAATVSSFDQFTLAAFMHSGGFERHISRSRKVYQARRDALMAAIDREFTELPHEISRSEAGLHLLLHMRNGMLERELVERAKTAGVRVYALSAYYMPPVRPPRATLVLGYAGMTGEQIDEAAARLRRAWTKEM</sequence>
<dbReference type="InterPro" id="IPR000524">
    <property type="entry name" value="Tscrpt_reg_HTH_GntR"/>
</dbReference>
<dbReference type="GO" id="GO:0008483">
    <property type="term" value="F:transaminase activity"/>
    <property type="evidence" value="ECO:0007669"/>
    <property type="project" value="UniProtKB-KW"/>
</dbReference>
<evidence type="ECO:0000256" key="5">
    <source>
        <dbReference type="ARBA" id="ARBA00023163"/>
    </source>
</evidence>
<dbReference type="PROSITE" id="PS50949">
    <property type="entry name" value="HTH_GNTR"/>
    <property type="match status" value="1"/>
</dbReference>
<dbReference type="CDD" id="cd00609">
    <property type="entry name" value="AAT_like"/>
    <property type="match status" value="1"/>
</dbReference>
<dbReference type="Proteomes" id="UP000641741">
    <property type="component" value="Unassembled WGS sequence"/>
</dbReference>
<proteinExistence type="inferred from homology"/>
<evidence type="ECO:0000256" key="1">
    <source>
        <dbReference type="ARBA" id="ARBA00005384"/>
    </source>
</evidence>
<keyword evidence="4" id="KW-0238">DNA-binding</keyword>
<evidence type="ECO:0000313" key="8">
    <source>
        <dbReference type="Proteomes" id="UP000641741"/>
    </source>
</evidence>
<evidence type="ECO:0000313" key="7">
    <source>
        <dbReference type="EMBL" id="MBC5694470.1"/>
    </source>
</evidence>
<dbReference type="SMART" id="SM00345">
    <property type="entry name" value="HTH_GNTR"/>
    <property type="match status" value="1"/>
</dbReference>
<dbReference type="InterPro" id="IPR015421">
    <property type="entry name" value="PyrdxlP-dep_Trfase_major"/>
</dbReference>
<evidence type="ECO:0000256" key="4">
    <source>
        <dbReference type="ARBA" id="ARBA00023125"/>
    </source>
</evidence>
<comment type="caution">
    <text evidence="7">The sequence shown here is derived from an EMBL/GenBank/DDBJ whole genome shotgun (WGS) entry which is preliminary data.</text>
</comment>
<reference evidence="7 8" key="1">
    <citation type="submission" date="2020-08" db="EMBL/GenBank/DDBJ databases">
        <title>Genome public.</title>
        <authorList>
            <person name="Liu C."/>
            <person name="Sun Q."/>
        </authorList>
    </citation>
    <scope>NUCLEOTIDE SEQUENCE [LARGE SCALE GENOMIC DNA]</scope>
    <source>
        <strain evidence="7 8">M2</strain>
    </source>
</reference>
<dbReference type="InterPro" id="IPR051446">
    <property type="entry name" value="HTH_trans_reg/aminotransferase"/>
</dbReference>
<evidence type="ECO:0000259" key="6">
    <source>
        <dbReference type="PROSITE" id="PS50949"/>
    </source>
</evidence>
<keyword evidence="8" id="KW-1185">Reference proteome</keyword>
<dbReference type="Pfam" id="PF00155">
    <property type="entry name" value="Aminotran_1_2"/>
    <property type="match status" value="1"/>
</dbReference>
<dbReference type="InterPro" id="IPR015424">
    <property type="entry name" value="PyrdxlP-dep_Trfase"/>
</dbReference>
<feature type="domain" description="HTH gntR-type" evidence="6">
    <location>
        <begin position="12"/>
        <end position="80"/>
    </location>
</feature>
<dbReference type="EMBL" id="JACOPK010000001">
    <property type="protein sequence ID" value="MBC5694470.1"/>
    <property type="molecule type" value="Genomic_DNA"/>
</dbReference>